<protein>
    <recommendedName>
        <fullName evidence="3">DUF4371 domain-containing protein</fullName>
    </recommendedName>
</protein>
<reference evidence="1" key="2">
    <citation type="submission" date="2025-09" db="UniProtKB">
        <authorList>
            <consortium name="Ensembl"/>
        </authorList>
    </citation>
    <scope>IDENTIFICATION</scope>
</reference>
<sequence>MFPSQIGKQSVIKDFYISCHYTTAHKEKWEKYTGDATTLSEGEIVKQCAIEMAKAFGEEKRAKNFESVTLKSETHIEQLQILFSLLGESTEVPDVSQLLIFARTITENLDIQEELLNLASLHGTTKGEDIFKAVENTVCEYGDFAKLSAVITDGAPAMQGTKFGFTGLLQKSGNKCSVPHCIIHQEPLCTKTLDFGHVINLIRGGNRALNHRTFTAFLNEGSIAYGDLLMHTDIRWMNRGKCLERFFALRNEIPLFLEDNIKLDTCAYCCKLCNPEFICDMAFLTDMTMHLNNLNTHLQGLQFKISFQDIHNMQPRIDLFTDPLNAAVSEQPAEMQLELRELQSKTFFQARHNGRGLEFCKLLPESRLPLLWRFCTINDQNRCFVSMFIVHLNITKTSLRISLSNF</sequence>
<evidence type="ECO:0008006" key="3">
    <source>
        <dbReference type="Google" id="ProtNLM"/>
    </source>
</evidence>
<dbReference type="PANTHER" id="PTHR45913">
    <property type="entry name" value="EPM2A-INTERACTING PROTEIN 1"/>
    <property type="match status" value="1"/>
</dbReference>
<dbReference type="Ensembl" id="ENSCCRT00010130254.1">
    <property type="protein sequence ID" value="ENSCCRP00010117241.1"/>
    <property type="gene ID" value="ENSCCRG00010051360.1"/>
</dbReference>
<accession>A0A8C1RM60</accession>
<keyword evidence="2" id="KW-1185">Reference proteome</keyword>
<proteinExistence type="predicted"/>
<name>A0A8C1RM60_CYPCA</name>
<dbReference type="PANTHER" id="PTHR45913:SF20">
    <property type="entry name" value="GENERAL TRANSCRIPTION FACTOR II-I REPEAT DOMAIN-CONTAINING PROTEIN 2"/>
    <property type="match status" value="1"/>
</dbReference>
<organism evidence="1 2">
    <name type="scientific">Cyprinus carpio</name>
    <name type="common">Common carp</name>
    <dbReference type="NCBI Taxonomy" id="7962"/>
    <lineage>
        <taxon>Eukaryota</taxon>
        <taxon>Metazoa</taxon>
        <taxon>Chordata</taxon>
        <taxon>Craniata</taxon>
        <taxon>Vertebrata</taxon>
        <taxon>Euteleostomi</taxon>
        <taxon>Actinopterygii</taxon>
        <taxon>Neopterygii</taxon>
        <taxon>Teleostei</taxon>
        <taxon>Ostariophysi</taxon>
        <taxon>Cypriniformes</taxon>
        <taxon>Cyprinidae</taxon>
        <taxon>Cyprininae</taxon>
        <taxon>Cyprinus</taxon>
    </lineage>
</organism>
<evidence type="ECO:0000313" key="2">
    <source>
        <dbReference type="Proteomes" id="UP000694427"/>
    </source>
</evidence>
<dbReference type="Proteomes" id="UP000694427">
    <property type="component" value="Unplaced"/>
</dbReference>
<reference evidence="1" key="1">
    <citation type="submission" date="2025-08" db="UniProtKB">
        <authorList>
            <consortium name="Ensembl"/>
        </authorList>
    </citation>
    <scope>IDENTIFICATION</scope>
</reference>
<evidence type="ECO:0000313" key="1">
    <source>
        <dbReference type="Ensembl" id="ENSCCRP00010117241.1"/>
    </source>
</evidence>
<dbReference type="AlphaFoldDB" id="A0A8C1RM60"/>